<accession>A0A835AJN2</accession>
<dbReference type="Proteomes" id="UP000636709">
    <property type="component" value="Unassembled WGS sequence"/>
</dbReference>
<evidence type="ECO:0000313" key="3">
    <source>
        <dbReference type="Proteomes" id="UP000636709"/>
    </source>
</evidence>
<keyword evidence="3" id="KW-1185">Reference proteome</keyword>
<evidence type="ECO:0000313" key="2">
    <source>
        <dbReference type="EMBL" id="KAF8662542.1"/>
    </source>
</evidence>
<sequence length="128" mass="14364">MAAASASKAKARNKHPAQDEAHTVKKLRKNKRQPRHDYETGRIIRRRDRDDDKEDGASVSTETVIACLREADCLASCRGHHGVVEFKNIVRDEEDTGEVYIVMDLLGLTLRSLIITTRPSPRTRCAAP</sequence>
<dbReference type="InterPro" id="IPR011009">
    <property type="entry name" value="Kinase-like_dom_sf"/>
</dbReference>
<dbReference type="AlphaFoldDB" id="A0A835AJN2"/>
<protein>
    <submittedName>
        <fullName evidence="2">Uncharacterized protein</fullName>
    </submittedName>
</protein>
<feature type="compositionally biased region" description="Basic residues" evidence="1">
    <location>
        <begin position="24"/>
        <end position="34"/>
    </location>
</feature>
<feature type="compositionally biased region" description="Basic and acidic residues" evidence="1">
    <location>
        <begin position="35"/>
        <end position="50"/>
    </location>
</feature>
<evidence type="ECO:0000256" key="1">
    <source>
        <dbReference type="SAM" id="MobiDB-lite"/>
    </source>
</evidence>
<gene>
    <name evidence="2" type="ORF">HU200_056139</name>
</gene>
<reference evidence="2" key="1">
    <citation type="submission" date="2020-07" db="EMBL/GenBank/DDBJ databases">
        <title>Genome sequence and genetic diversity analysis of an under-domesticated orphan crop, white fonio (Digitaria exilis).</title>
        <authorList>
            <person name="Bennetzen J.L."/>
            <person name="Chen S."/>
            <person name="Ma X."/>
            <person name="Wang X."/>
            <person name="Yssel A.E.J."/>
            <person name="Chaluvadi S.R."/>
            <person name="Johnson M."/>
            <person name="Gangashetty P."/>
            <person name="Hamidou F."/>
            <person name="Sanogo M.D."/>
            <person name="Zwaenepoel A."/>
            <person name="Wallace J."/>
            <person name="Van De Peer Y."/>
            <person name="Van Deynze A."/>
        </authorList>
    </citation>
    <scope>NUCLEOTIDE SEQUENCE</scope>
    <source>
        <tissue evidence="2">Leaves</tissue>
    </source>
</reference>
<comment type="caution">
    <text evidence="2">The sequence shown here is derived from an EMBL/GenBank/DDBJ whole genome shotgun (WGS) entry which is preliminary data.</text>
</comment>
<dbReference type="SUPFAM" id="SSF56112">
    <property type="entry name" value="Protein kinase-like (PK-like)"/>
    <property type="match status" value="1"/>
</dbReference>
<feature type="region of interest" description="Disordered" evidence="1">
    <location>
        <begin position="1"/>
        <end position="58"/>
    </location>
</feature>
<organism evidence="2 3">
    <name type="scientific">Digitaria exilis</name>
    <dbReference type="NCBI Taxonomy" id="1010633"/>
    <lineage>
        <taxon>Eukaryota</taxon>
        <taxon>Viridiplantae</taxon>
        <taxon>Streptophyta</taxon>
        <taxon>Embryophyta</taxon>
        <taxon>Tracheophyta</taxon>
        <taxon>Spermatophyta</taxon>
        <taxon>Magnoliopsida</taxon>
        <taxon>Liliopsida</taxon>
        <taxon>Poales</taxon>
        <taxon>Poaceae</taxon>
        <taxon>PACMAD clade</taxon>
        <taxon>Panicoideae</taxon>
        <taxon>Panicodae</taxon>
        <taxon>Paniceae</taxon>
        <taxon>Anthephorinae</taxon>
        <taxon>Digitaria</taxon>
    </lineage>
</organism>
<dbReference type="Gene3D" id="3.30.200.20">
    <property type="entry name" value="Phosphorylase Kinase, domain 1"/>
    <property type="match status" value="1"/>
</dbReference>
<dbReference type="EMBL" id="JACEFO010002380">
    <property type="protein sequence ID" value="KAF8662542.1"/>
    <property type="molecule type" value="Genomic_DNA"/>
</dbReference>
<name>A0A835AJN2_9POAL</name>
<proteinExistence type="predicted"/>